<dbReference type="EMBL" id="CP036273">
    <property type="protein sequence ID" value="QDU22424.1"/>
    <property type="molecule type" value="Genomic_DNA"/>
</dbReference>
<keyword evidence="1 2" id="KW-0597">Phosphoprotein</keyword>
<name>A0A517XY45_9BACT</name>
<dbReference type="PANTHER" id="PTHR45339">
    <property type="entry name" value="HYBRID SIGNAL TRANSDUCTION HISTIDINE KINASE J"/>
    <property type="match status" value="1"/>
</dbReference>
<dbReference type="AlphaFoldDB" id="A0A517XY45"/>
<sequence>MSGATVGVCDVADAGARVTGGRRKVLVADDNTDAAESLATLLELLGNEVRTAADGMEAVDVAEEFRPDVAVLDIGMPRLDGNGVARRIRAAAWGERVALIALTGWGQAEDRRRTAEAGFDLHLTKPVDPTTLDAMLTEVCRRK</sequence>
<dbReference type="Proteomes" id="UP000319576">
    <property type="component" value="Chromosome"/>
</dbReference>
<dbReference type="CDD" id="cd17580">
    <property type="entry name" value="REC_2_DhkD-like"/>
    <property type="match status" value="1"/>
</dbReference>
<dbReference type="PROSITE" id="PS50110">
    <property type="entry name" value="RESPONSE_REGULATORY"/>
    <property type="match status" value="1"/>
</dbReference>
<evidence type="ECO:0000256" key="1">
    <source>
        <dbReference type="ARBA" id="ARBA00022553"/>
    </source>
</evidence>
<accession>A0A517XY45</accession>
<dbReference type="OrthoDB" id="9800897at2"/>
<protein>
    <submittedName>
        <fullName evidence="4">Alkaline phosphatase synthesis transcriptional regulatory protein PhoP</fullName>
    </submittedName>
</protein>
<evidence type="ECO:0000259" key="3">
    <source>
        <dbReference type="PROSITE" id="PS50110"/>
    </source>
</evidence>
<gene>
    <name evidence="4" type="primary">phoP</name>
    <name evidence="4" type="ORF">ETAA1_44040</name>
</gene>
<proteinExistence type="predicted"/>
<dbReference type="Pfam" id="PF00072">
    <property type="entry name" value="Response_reg"/>
    <property type="match status" value="1"/>
</dbReference>
<dbReference type="GO" id="GO:0000160">
    <property type="term" value="P:phosphorelay signal transduction system"/>
    <property type="evidence" value="ECO:0007669"/>
    <property type="project" value="InterPro"/>
</dbReference>
<evidence type="ECO:0000313" key="4">
    <source>
        <dbReference type="EMBL" id="QDU22424.1"/>
    </source>
</evidence>
<evidence type="ECO:0000313" key="5">
    <source>
        <dbReference type="Proteomes" id="UP000319576"/>
    </source>
</evidence>
<dbReference type="SMART" id="SM00448">
    <property type="entry name" value="REC"/>
    <property type="match status" value="1"/>
</dbReference>
<dbReference type="InterPro" id="IPR001789">
    <property type="entry name" value="Sig_transdc_resp-reg_receiver"/>
</dbReference>
<dbReference type="RefSeq" id="WP_145242143.1">
    <property type="nucleotide sequence ID" value="NZ_CP036273.1"/>
</dbReference>
<reference evidence="4 5" key="1">
    <citation type="submission" date="2019-02" db="EMBL/GenBank/DDBJ databases">
        <title>Deep-cultivation of Planctomycetes and their phenomic and genomic characterization uncovers novel biology.</title>
        <authorList>
            <person name="Wiegand S."/>
            <person name="Jogler M."/>
            <person name="Boedeker C."/>
            <person name="Pinto D."/>
            <person name="Vollmers J."/>
            <person name="Rivas-Marin E."/>
            <person name="Kohn T."/>
            <person name="Peeters S.H."/>
            <person name="Heuer A."/>
            <person name="Rast P."/>
            <person name="Oberbeckmann S."/>
            <person name="Bunk B."/>
            <person name="Jeske O."/>
            <person name="Meyerdierks A."/>
            <person name="Storesund J.E."/>
            <person name="Kallscheuer N."/>
            <person name="Luecker S."/>
            <person name="Lage O.M."/>
            <person name="Pohl T."/>
            <person name="Merkel B.J."/>
            <person name="Hornburger P."/>
            <person name="Mueller R.-W."/>
            <person name="Bruemmer F."/>
            <person name="Labrenz M."/>
            <person name="Spormann A.M."/>
            <person name="Op den Camp H."/>
            <person name="Overmann J."/>
            <person name="Amann R."/>
            <person name="Jetten M.S.M."/>
            <person name="Mascher T."/>
            <person name="Medema M.H."/>
            <person name="Devos D.P."/>
            <person name="Kaster A.-K."/>
            <person name="Ovreas L."/>
            <person name="Rohde M."/>
            <person name="Galperin M.Y."/>
            <person name="Jogler C."/>
        </authorList>
    </citation>
    <scope>NUCLEOTIDE SEQUENCE [LARGE SCALE GENOMIC DNA]</scope>
    <source>
        <strain evidence="4 5">ETA_A1</strain>
    </source>
</reference>
<evidence type="ECO:0000256" key="2">
    <source>
        <dbReference type="PROSITE-ProRule" id="PRU00169"/>
    </source>
</evidence>
<keyword evidence="5" id="KW-1185">Reference proteome</keyword>
<feature type="modified residue" description="4-aspartylphosphate" evidence="2">
    <location>
        <position position="73"/>
    </location>
</feature>
<dbReference type="SUPFAM" id="SSF52172">
    <property type="entry name" value="CheY-like"/>
    <property type="match status" value="1"/>
</dbReference>
<dbReference type="KEGG" id="uli:ETAA1_44040"/>
<dbReference type="Gene3D" id="3.40.50.2300">
    <property type="match status" value="1"/>
</dbReference>
<feature type="domain" description="Response regulatory" evidence="3">
    <location>
        <begin position="24"/>
        <end position="140"/>
    </location>
</feature>
<dbReference type="InterPro" id="IPR011006">
    <property type="entry name" value="CheY-like_superfamily"/>
</dbReference>
<dbReference type="PANTHER" id="PTHR45339:SF5">
    <property type="entry name" value="HISTIDINE KINASE"/>
    <property type="match status" value="1"/>
</dbReference>
<organism evidence="4 5">
    <name type="scientific">Urbifossiella limnaea</name>
    <dbReference type="NCBI Taxonomy" id="2528023"/>
    <lineage>
        <taxon>Bacteria</taxon>
        <taxon>Pseudomonadati</taxon>
        <taxon>Planctomycetota</taxon>
        <taxon>Planctomycetia</taxon>
        <taxon>Gemmatales</taxon>
        <taxon>Gemmataceae</taxon>
        <taxon>Urbifossiella</taxon>
    </lineage>
</organism>